<dbReference type="Gene3D" id="1.20.1290.10">
    <property type="entry name" value="AhpD-like"/>
    <property type="match status" value="1"/>
</dbReference>
<sequence>MNTFPLISEEEATDPEVVAVYDEIRRELGFGMVPNIFKSMAIRPTLLRANWNKFRATILQGYLPRTLKEMVGVLISQANGSEYALRVHLHGLSALGMSEELLHMLVRDYENCPLPERDKSILRFGLLAATDPLQISEDDYAALRKHHLSDEEIFEVIATADMFSSVNAYTDSARVPIDQLG</sequence>
<keyword evidence="3" id="KW-1185">Reference proteome</keyword>
<dbReference type="PANTHER" id="PTHR35446">
    <property type="entry name" value="SI:CH211-175M2.5"/>
    <property type="match status" value="1"/>
</dbReference>
<dbReference type="InterPro" id="IPR029032">
    <property type="entry name" value="AhpD-like"/>
</dbReference>
<name>A0A0P9FGA8_9CHLR</name>
<dbReference type="EMBL" id="LJCR01000646">
    <property type="protein sequence ID" value="KPV52140.1"/>
    <property type="molecule type" value="Genomic_DNA"/>
</dbReference>
<comment type="caution">
    <text evidence="2">The sequence shown here is derived from an EMBL/GenBank/DDBJ whole genome shotgun (WGS) entry which is preliminary data.</text>
</comment>
<evidence type="ECO:0000313" key="3">
    <source>
        <dbReference type="Proteomes" id="UP000050509"/>
    </source>
</evidence>
<dbReference type="Pfam" id="PF02627">
    <property type="entry name" value="CMD"/>
    <property type="match status" value="1"/>
</dbReference>
<evidence type="ECO:0000313" key="2">
    <source>
        <dbReference type="EMBL" id="KPV52140.1"/>
    </source>
</evidence>
<dbReference type="Proteomes" id="UP000050509">
    <property type="component" value="Unassembled WGS sequence"/>
</dbReference>
<feature type="domain" description="Carboxymuconolactone decarboxylase-like" evidence="1">
    <location>
        <begin position="49"/>
        <end position="103"/>
    </location>
</feature>
<reference evidence="2 3" key="1">
    <citation type="submission" date="2015-09" db="EMBL/GenBank/DDBJ databases">
        <title>Draft genome sequence of Kouleothrix aurantiaca JCM 19913.</title>
        <authorList>
            <person name="Hemp J."/>
        </authorList>
    </citation>
    <scope>NUCLEOTIDE SEQUENCE [LARGE SCALE GENOMIC DNA]</scope>
    <source>
        <strain evidence="2 3">COM-B</strain>
    </source>
</reference>
<accession>A0A0P9FGA8</accession>
<dbReference type="InterPro" id="IPR003779">
    <property type="entry name" value="CMD-like"/>
</dbReference>
<dbReference type="AlphaFoldDB" id="A0A0P9FGA8"/>
<dbReference type="GO" id="GO:0051920">
    <property type="term" value="F:peroxiredoxin activity"/>
    <property type="evidence" value="ECO:0007669"/>
    <property type="project" value="InterPro"/>
</dbReference>
<dbReference type="PANTHER" id="PTHR35446:SF2">
    <property type="entry name" value="CARBOXYMUCONOLACTONE DECARBOXYLASE-LIKE DOMAIN-CONTAINING PROTEIN"/>
    <property type="match status" value="1"/>
</dbReference>
<organism evidence="2 3">
    <name type="scientific">Kouleothrix aurantiaca</name>
    <dbReference type="NCBI Taxonomy" id="186479"/>
    <lineage>
        <taxon>Bacteria</taxon>
        <taxon>Bacillati</taxon>
        <taxon>Chloroflexota</taxon>
        <taxon>Chloroflexia</taxon>
        <taxon>Chloroflexales</taxon>
        <taxon>Roseiflexineae</taxon>
        <taxon>Roseiflexaceae</taxon>
        <taxon>Kouleothrix</taxon>
    </lineage>
</organism>
<proteinExistence type="predicted"/>
<evidence type="ECO:0000259" key="1">
    <source>
        <dbReference type="Pfam" id="PF02627"/>
    </source>
</evidence>
<protein>
    <submittedName>
        <fullName evidence="2">Carboxymuconolactone decarboxylase</fullName>
    </submittedName>
</protein>
<gene>
    <name evidence="2" type="ORF">SE17_17245</name>
</gene>
<dbReference type="SUPFAM" id="SSF69118">
    <property type="entry name" value="AhpD-like"/>
    <property type="match status" value="1"/>
</dbReference>